<name>A0ABW0W3X3_9BACL</name>
<dbReference type="SUPFAM" id="SSF51215">
    <property type="entry name" value="Regulatory protein AraC"/>
    <property type="match status" value="1"/>
</dbReference>
<dbReference type="SUPFAM" id="SSF46689">
    <property type="entry name" value="Homeodomain-like"/>
    <property type="match status" value="2"/>
</dbReference>
<dbReference type="PROSITE" id="PS01124">
    <property type="entry name" value="HTH_ARAC_FAMILY_2"/>
    <property type="match status" value="1"/>
</dbReference>
<evidence type="ECO:0000313" key="5">
    <source>
        <dbReference type="EMBL" id="MFC5651759.1"/>
    </source>
</evidence>
<dbReference type="RefSeq" id="WP_379190387.1">
    <property type="nucleotide sequence ID" value="NZ_JBHSOW010000080.1"/>
</dbReference>
<comment type="caution">
    <text evidence="5">The sequence shown here is derived from an EMBL/GenBank/DDBJ whole genome shotgun (WGS) entry which is preliminary data.</text>
</comment>
<accession>A0ABW0W3X3</accession>
<evidence type="ECO:0000256" key="1">
    <source>
        <dbReference type="ARBA" id="ARBA00023015"/>
    </source>
</evidence>
<dbReference type="PANTHER" id="PTHR43280:SF2">
    <property type="entry name" value="HTH-TYPE TRANSCRIPTIONAL REGULATOR EXSA"/>
    <property type="match status" value="1"/>
</dbReference>
<dbReference type="PROSITE" id="PS00041">
    <property type="entry name" value="HTH_ARAC_FAMILY_1"/>
    <property type="match status" value="1"/>
</dbReference>
<dbReference type="InterPro" id="IPR003313">
    <property type="entry name" value="AraC-bd"/>
</dbReference>
<dbReference type="SMART" id="SM00342">
    <property type="entry name" value="HTH_ARAC"/>
    <property type="match status" value="1"/>
</dbReference>
<keyword evidence="6" id="KW-1185">Reference proteome</keyword>
<dbReference type="InterPro" id="IPR009057">
    <property type="entry name" value="Homeodomain-like_sf"/>
</dbReference>
<dbReference type="InterPro" id="IPR020449">
    <property type="entry name" value="Tscrpt_reg_AraC-type_HTH"/>
</dbReference>
<dbReference type="InterPro" id="IPR014710">
    <property type="entry name" value="RmlC-like_jellyroll"/>
</dbReference>
<gene>
    <name evidence="5" type="ORF">ACFPYJ_22100</name>
</gene>
<dbReference type="InterPro" id="IPR037923">
    <property type="entry name" value="HTH-like"/>
</dbReference>
<protein>
    <submittedName>
        <fullName evidence="5">Helix-turn-helix domain-containing protein</fullName>
    </submittedName>
</protein>
<proteinExistence type="predicted"/>
<dbReference type="Gene3D" id="2.60.120.10">
    <property type="entry name" value="Jelly Rolls"/>
    <property type="match status" value="1"/>
</dbReference>
<dbReference type="InterPro" id="IPR018062">
    <property type="entry name" value="HTH_AraC-typ_CS"/>
</dbReference>
<evidence type="ECO:0000259" key="4">
    <source>
        <dbReference type="PROSITE" id="PS01124"/>
    </source>
</evidence>
<dbReference type="Proteomes" id="UP001596047">
    <property type="component" value="Unassembled WGS sequence"/>
</dbReference>
<evidence type="ECO:0000256" key="3">
    <source>
        <dbReference type="ARBA" id="ARBA00023163"/>
    </source>
</evidence>
<sequence length="291" mass="34067">MDTYIRTKLKPLVSIRDVITMYYFEFAKDYAFSGERHDFWEMVYTDKGEIEVTTDHSHHRLESGSIIFHKPNEFHSFYASGGTAPNIIVITFDTKSKIMKQFENRIQRLDDAERNLLSEIIKEAMRTFVYPFQYPLVRRDNPPVGAEQMIRLLIEQFLLRLLRSDNRVLTGGSLLSVAQELEKHDLKRAVVQYMEEHIQESLTLDDISAALRLTKTRLKDDFKKQTGRPVMKYFSHLKIETAKKHIRESKANFSEIAEDLGFRSVHTFSKIFKKTTGMTPTEYTRSVQARI</sequence>
<evidence type="ECO:0000256" key="2">
    <source>
        <dbReference type="ARBA" id="ARBA00023125"/>
    </source>
</evidence>
<dbReference type="Pfam" id="PF02311">
    <property type="entry name" value="AraC_binding"/>
    <property type="match status" value="1"/>
</dbReference>
<dbReference type="Gene3D" id="1.10.10.60">
    <property type="entry name" value="Homeodomain-like"/>
    <property type="match status" value="2"/>
</dbReference>
<dbReference type="PRINTS" id="PR00032">
    <property type="entry name" value="HTHARAC"/>
</dbReference>
<keyword evidence="2" id="KW-0238">DNA-binding</keyword>
<dbReference type="EMBL" id="JBHSOW010000080">
    <property type="protein sequence ID" value="MFC5651759.1"/>
    <property type="molecule type" value="Genomic_DNA"/>
</dbReference>
<reference evidence="6" key="1">
    <citation type="journal article" date="2019" name="Int. J. Syst. Evol. Microbiol.">
        <title>The Global Catalogue of Microorganisms (GCM) 10K type strain sequencing project: providing services to taxonomists for standard genome sequencing and annotation.</title>
        <authorList>
            <consortium name="The Broad Institute Genomics Platform"/>
            <consortium name="The Broad Institute Genome Sequencing Center for Infectious Disease"/>
            <person name="Wu L."/>
            <person name="Ma J."/>
        </authorList>
    </citation>
    <scope>NUCLEOTIDE SEQUENCE [LARGE SCALE GENOMIC DNA]</scope>
    <source>
        <strain evidence="6">CGMCC 1.3240</strain>
    </source>
</reference>
<dbReference type="InterPro" id="IPR018060">
    <property type="entry name" value="HTH_AraC"/>
</dbReference>
<keyword evidence="3" id="KW-0804">Transcription</keyword>
<dbReference type="PANTHER" id="PTHR43280">
    <property type="entry name" value="ARAC-FAMILY TRANSCRIPTIONAL REGULATOR"/>
    <property type="match status" value="1"/>
</dbReference>
<feature type="domain" description="HTH araC/xylS-type" evidence="4">
    <location>
        <begin position="188"/>
        <end position="286"/>
    </location>
</feature>
<dbReference type="Pfam" id="PF12833">
    <property type="entry name" value="HTH_18"/>
    <property type="match status" value="1"/>
</dbReference>
<keyword evidence="1" id="KW-0805">Transcription regulation</keyword>
<evidence type="ECO:0000313" key="6">
    <source>
        <dbReference type="Proteomes" id="UP001596047"/>
    </source>
</evidence>
<organism evidence="5 6">
    <name type="scientific">Paenibacillus solisilvae</name>
    <dbReference type="NCBI Taxonomy" id="2486751"/>
    <lineage>
        <taxon>Bacteria</taxon>
        <taxon>Bacillati</taxon>
        <taxon>Bacillota</taxon>
        <taxon>Bacilli</taxon>
        <taxon>Bacillales</taxon>
        <taxon>Paenibacillaceae</taxon>
        <taxon>Paenibacillus</taxon>
    </lineage>
</organism>